<proteinExistence type="inferred from homology"/>
<dbReference type="EC" id="3.6.1.31" evidence="9"/>
<dbReference type="PANTHER" id="PTHR42945:SF1">
    <property type="entry name" value="HISTIDINE BIOSYNTHESIS BIFUNCTIONAL PROTEIN HIS7"/>
    <property type="match status" value="1"/>
</dbReference>
<dbReference type="HAMAP" id="MF_01020">
    <property type="entry name" value="HisE"/>
    <property type="match status" value="1"/>
</dbReference>
<evidence type="ECO:0000313" key="11">
    <source>
        <dbReference type="Proteomes" id="UP000698752"/>
    </source>
</evidence>
<keyword evidence="6 9" id="KW-0378">Hydrolase</keyword>
<evidence type="ECO:0000256" key="7">
    <source>
        <dbReference type="ARBA" id="ARBA00022840"/>
    </source>
</evidence>
<evidence type="ECO:0000256" key="8">
    <source>
        <dbReference type="ARBA" id="ARBA00023102"/>
    </source>
</evidence>
<accession>A0ABS5ELU7</accession>
<dbReference type="NCBIfam" id="TIGR03188">
    <property type="entry name" value="histidine_hisI"/>
    <property type="match status" value="1"/>
</dbReference>
<keyword evidence="9" id="KW-0963">Cytoplasm</keyword>
<evidence type="ECO:0000256" key="6">
    <source>
        <dbReference type="ARBA" id="ARBA00022801"/>
    </source>
</evidence>
<reference evidence="11" key="1">
    <citation type="journal article" date="2021" name="Syst. Appl. Microbiol.">
        <title>Roseomonas hellenica sp. nov., isolated from roots of wild-growing Alkanna tinctoria.</title>
        <authorList>
            <person name="Rat A."/>
            <person name="Naranjo H.D."/>
            <person name="Lebbe L."/>
            <person name="Cnockaert M."/>
            <person name="Krigas N."/>
            <person name="Grigoriadou K."/>
            <person name="Maloupa E."/>
            <person name="Willems A."/>
        </authorList>
    </citation>
    <scope>NUCLEOTIDE SEQUENCE [LARGE SCALE GENOMIC DNA]</scope>
    <source>
        <strain evidence="11">LMG 31159</strain>
    </source>
</reference>
<organism evidence="10 11">
    <name type="scientific">Neoroseomonas terrae</name>
    <dbReference type="NCBI Taxonomy" id="424799"/>
    <lineage>
        <taxon>Bacteria</taxon>
        <taxon>Pseudomonadati</taxon>
        <taxon>Pseudomonadota</taxon>
        <taxon>Alphaproteobacteria</taxon>
        <taxon>Acetobacterales</taxon>
        <taxon>Acetobacteraceae</taxon>
        <taxon>Neoroseomonas</taxon>
    </lineage>
</organism>
<evidence type="ECO:0000256" key="1">
    <source>
        <dbReference type="ARBA" id="ARBA00001460"/>
    </source>
</evidence>
<dbReference type="CDD" id="cd11534">
    <property type="entry name" value="NTP-PPase_HisIE_like"/>
    <property type="match status" value="1"/>
</dbReference>
<dbReference type="InterPro" id="IPR008179">
    <property type="entry name" value="HisE"/>
</dbReference>
<dbReference type="SUPFAM" id="SSF101386">
    <property type="entry name" value="all-alpha NTP pyrophosphatases"/>
    <property type="match status" value="1"/>
</dbReference>
<keyword evidence="8 9" id="KW-0368">Histidine biosynthesis</keyword>
<keyword evidence="4 9" id="KW-0028">Amino-acid biosynthesis</keyword>
<name>A0ABS5ELU7_9PROT</name>
<evidence type="ECO:0000313" key="10">
    <source>
        <dbReference type="EMBL" id="MBR0651982.1"/>
    </source>
</evidence>
<comment type="pathway">
    <text evidence="2 9">Amino-acid biosynthesis; L-histidine biosynthesis; L-histidine from 5-phospho-alpha-D-ribose 1-diphosphate: step 2/9.</text>
</comment>
<comment type="caution">
    <text evidence="10">The sequence shown here is derived from an EMBL/GenBank/DDBJ whole genome shotgun (WGS) entry which is preliminary data.</text>
</comment>
<comment type="similarity">
    <text evidence="3 9">Belongs to the PRA-PH family.</text>
</comment>
<keyword evidence="7 9" id="KW-0067">ATP-binding</keyword>
<evidence type="ECO:0000256" key="9">
    <source>
        <dbReference type="HAMAP-Rule" id="MF_01020"/>
    </source>
</evidence>
<evidence type="ECO:0000256" key="5">
    <source>
        <dbReference type="ARBA" id="ARBA00022741"/>
    </source>
</evidence>
<dbReference type="Pfam" id="PF01503">
    <property type="entry name" value="PRA-PH"/>
    <property type="match status" value="1"/>
</dbReference>
<dbReference type="Proteomes" id="UP000698752">
    <property type="component" value="Unassembled WGS sequence"/>
</dbReference>
<evidence type="ECO:0000256" key="4">
    <source>
        <dbReference type="ARBA" id="ARBA00022605"/>
    </source>
</evidence>
<comment type="subcellular location">
    <subcellularLocation>
        <location evidence="9">Cytoplasm</location>
    </subcellularLocation>
</comment>
<dbReference type="InterPro" id="IPR021130">
    <property type="entry name" value="PRib-ATP_PPHydrolase-like"/>
</dbReference>
<dbReference type="Gene3D" id="1.10.287.1080">
    <property type="entry name" value="MazG-like"/>
    <property type="match status" value="1"/>
</dbReference>
<comment type="catalytic activity">
    <reaction evidence="1 9">
        <text>1-(5-phospho-beta-D-ribosyl)-ATP + H2O = 1-(5-phospho-beta-D-ribosyl)-5'-AMP + diphosphate + H(+)</text>
        <dbReference type="Rhea" id="RHEA:22828"/>
        <dbReference type="ChEBI" id="CHEBI:15377"/>
        <dbReference type="ChEBI" id="CHEBI:15378"/>
        <dbReference type="ChEBI" id="CHEBI:33019"/>
        <dbReference type="ChEBI" id="CHEBI:59457"/>
        <dbReference type="ChEBI" id="CHEBI:73183"/>
        <dbReference type="EC" id="3.6.1.31"/>
    </reaction>
</comment>
<sequence length="141" mass="15573">MTTPKADEPKALRKADRRLLKPLADLQASADATVIQELWQTILERRASRPTASHSARLLAKGRTRMAQKLGEEVVECAIAALGLDRRETVLESADVIYHLVALWVDLGIQPQEIWNALTQRGDLLDGLPASVDASHHARHS</sequence>
<keyword evidence="11" id="KW-1185">Reference proteome</keyword>
<keyword evidence="5 9" id="KW-0547">Nucleotide-binding</keyword>
<gene>
    <name evidence="9 10" type="primary">hisE</name>
    <name evidence="10" type="ORF">GXW78_20120</name>
</gene>
<evidence type="ECO:0000256" key="2">
    <source>
        <dbReference type="ARBA" id="ARBA00005204"/>
    </source>
</evidence>
<dbReference type="GO" id="GO:0004636">
    <property type="term" value="F:phosphoribosyl-ATP diphosphatase activity"/>
    <property type="evidence" value="ECO:0007669"/>
    <property type="project" value="UniProtKB-EC"/>
</dbReference>
<dbReference type="PANTHER" id="PTHR42945">
    <property type="entry name" value="HISTIDINE BIOSYNTHESIS BIFUNCTIONAL PROTEIN"/>
    <property type="match status" value="1"/>
</dbReference>
<protein>
    <recommendedName>
        <fullName evidence="9">Phosphoribosyl-ATP pyrophosphatase</fullName>
        <shortName evidence="9">PRA-PH</shortName>
        <ecNumber evidence="9">3.6.1.31</ecNumber>
    </recommendedName>
</protein>
<dbReference type="EMBL" id="JAAEDI010000023">
    <property type="protein sequence ID" value="MBR0651982.1"/>
    <property type="molecule type" value="Genomic_DNA"/>
</dbReference>
<evidence type="ECO:0000256" key="3">
    <source>
        <dbReference type="ARBA" id="ARBA00009392"/>
    </source>
</evidence>